<evidence type="ECO:0000256" key="1">
    <source>
        <dbReference type="SAM" id="Phobius"/>
    </source>
</evidence>
<keyword evidence="1" id="KW-0812">Transmembrane</keyword>
<reference evidence="2 3" key="1">
    <citation type="submission" date="2022-04" db="EMBL/GenBank/DDBJ databases">
        <title>Rhizobium coralii sp. nov., isolated from coral Turbinaria peltata.</title>
        <authorList>
            <person name="Sun H."/>
        </authorList>
    </citation>
    <scope>NUCLEOTIDE SEQUENCE [LARGE SCALE GENOMIC DNA]</scope>
    <source>
        <strain evidence="2 3">NTR19</strain>
    </source>
</reference>
<comment type="caution">
    <text evidence="2">The sequence shown here is derived from an EMBL/GenBank/DDBJ whole genome shotgun (WGS) entry which is preliminary data.</text>
</comment>
<protein>
    <recommendedName>
        <fullName evidence="4">Fimbrial protein</fullName>
    </recommendedName>
</protein>
<sequence>MPQPMIEEQEEPLDPAMEKIRRKMMLLILVSGGILFLCFMAVLGAIVYKVSQRPAAPAAATPSGGFSIPEGQPLAATAELPAGFAIQSVSGTGGQLTFYGTLNGTPKVLLFDIKAGRVIADITVAIPQ</sequence>
<accession>A0ABT0IW80</accession>
<evidence type="ECO:0008006" key="4">
    <source>
        <dbReference type="Google" id="ProtNLM"/>
    </source>
</evidence>
<gene>
    <name evidence="2" type="ORF">M0654_19390</name>
</gene>
<dbReference type="Proteomes" id="UP001202827">
    <property type="component" value="Unassembled WGS sequence"/>
</dbReference>
<keyword evidence="1" id="KW-1133">Transmembrane helix</keyword>
<organism evidence="2 3">
    <name type="scientific">Neorhizobium turbinariae</name>
    <dbReference type="NCBI Taxonomy" id="2937795"/>
    <lineage>
        <taxon>Bacteria</taxon>
        <taxon>Pseudomonadati</taxon>
        <taxon>Pseudomonadota</taxon>
        <taxon>Alphaproteobacteria</taxon>
        <taxon>Hyphomicrobiales</taxon>
        <taxon>Rhizobiaceae</taxon>
        <taxon>Rhizobium/Agrobacterium group</taxon>
        <taxon>Neorhizobium</taxon>
    </lineage>
</organism>
<keyword evidence="1" id="KW-0472">Membrane</keyword>
<feature type="transmembrane region" description="Helical" evidence="1">
    <location>
        <begin position="26"/>
        <end position="48"/>
    </location>
</feature>
<proteinExistence type="predicted"/>
<name>A0ABT0IW80_9HYPH</name>
<evidence type="ECO:0000313" key="3">
    <source>
        <dbReference type="Proteomes" id="UP001202827"/>
    </source>
</evidence>
<dbReference type="EMBL" id="JALPRY010000024">
    <property type="protein sequence ID" value="MCK8782147.1"/>
    <property type="molecule type" value="Genomic_DNA"/>
</dbReference>
<dbReference type="RefSeq" id="WP_248684486.1">
    <property type="nucleotide sequence ID" value="NZ_JALPRY010000024.1"/>
</dbReference>
<keyword evidence="3" id="KW-1185">Reference proteome</keyword>
<evidence type="ECO:0000313" key="2">
    <source>
        <dbReference type="EMBL" id="MCK8782147.1"/>
    </source>
</evidence>